<dbReference type="OrthoDB" id="6272053at2759"/>
<name>A0A183SUS0_SCHSO</name>
<keyword evidence="1" id="KW-1133">Transmembrane helix</keyword>
<evidence type="ECO:0000313" key="2">
    <source>
        <dbReference type="EMBL" id="VDL94353.1"/>
    </source>
</evidence>
<reference evidence="4" key="1">
    <citation type="submission" date="2016-06" db="UniProtKB">
        <authorList>
            <consortium name="WormBaseParasite"/>
        </authorList>
    </citation>
    <scope>IDENTIFICATION</scope>
</reference>
<proteinExistence type="predicted"/>
<dbReference type="AlphaFoldDB" id="A0A183SUS0"/>
<keyword evidence="3" id="KW-1185">Reference proteome</keyword>
<keyword evidence="1" id="KW-0472">Membrane</keyword>
<protein>
    <submittedName>
        <fullName evidence="4">Transmembrane protein</fullName>
    </submittedName>
</protein>
<gene>
    <name evidence="2" type="ORF">SSLN_LOCUS7968</name>
</gene>
<evidence type="ECO:0000256" key="1">
    <source>
        <dbReference type="SAM" id="Phobius"/>
    </source>
</evidence>
<dbReference type="WBParaSite" id="SSLN_0000827201-mRNA-1">
    <property type="protein sequence ID" value="SSLN_0000827201-mRNA-1"/>
    <property type="gene ID" value="SSLN_0000827201"/>
</dbReference>
<dbReference type="Proteomes" id="UP000275846">
    <property type="component" value="Unassembled WGS sequence"/>
</dbReference>
<evidence type="ECO:0000313" key="3">
    <source>
        <dbReference type="Proteomes" id="UP000275846"/>
    </source>
</evidence>
<reference evidence="2 3" key="2">
    <citation type="submission" date="2018-11" db="EMBL/GenBank/DDBJ databases">
        <authorList>
            <consortium name="Pathogen Informatics"/>
        </authorList>
    </citation>
    <scope>NUCLEOTIDE SEQUENCE [LARGE SCALE GENOMIC DNA]</scope>
    <source>
        <strain evidence="2 3">NST_G2</strain>
    </source>
</reference>
<feature type="transmembrane region" description="Helical" evidence="1">
    <location>
        <begin position="12"/>
        <end position="34"/>
    </location>
</feature>
<sequence>MVNGESSVEQIYLFCSWLFMSFGFCMSIICFPCMSHTKYCAFRPAATDSFLYGLLFGIFASLEGVESAIAFDGEPGPLIFGLMGLILVQVESAEASDTKDTDDIVFLI</sequence>
<organism evidence="4">
    <name type="scientific">Schistocephalus solidus</name>
    <name type="common">Tapeworm</name>
    <dbReference type="NCBI Taxonomy" id="70667"/>
    <lineage>
        <taxon>Eukaryota</taxon>
        <taxon>Metazoa</taxon>
        <taxon>Spiralia</taxon>
        <taxon>Lophotrochozoa</taxon>
        <taxon>Platyhelminthes</taxon>
        <taxon>Cestoda</taxon>
        <taxon>Eucestoda</taxon>
        <taxon>Diphyllobothriidea</taxon>
        <taxon>Diphyllobothriidae</taxon>
        <taxon>Schistocephalus</taxon>
    </lineage>
</organism>
<evidence type="ECO:0000313" key="4">
    <source>
        <dbReference type="WBParaSite" id="SSLN_0000827201-mRNA-1"/>
    </source>
</evidence>
<dbReference type="EMBL" id="UYSU01034404">
    <property type="protein sequence ID" value="VDL94353.1"/>
    <property type="molecule type" value="Genomic_DNA"/>
</dbReference>
<accession>A0A183SUS0</accession>
<keyword evidence="1" id="KW-0812">Transmembrane</keyword>